<organism evidence="1 2">
    <name type="scientific">Mycena chlorophos</name>
    <name type="common">Agaric fungus</name>
    <name type="synonym">Agaricus chlorophos</name>
    <dbReference type="NCBI Taxonomy" id="658473"/>
    <lineage>
        <taxon>Eukaryota</taxon>
        <taxon>Fungi</taxon>
        <taxon>Dikarya</taxon>
        <taxon>Basidiomycota</taxon>
        <taxon>Agaricomycotina</taxon>
        <taxon>Agaricomycetes</taxon>
        <taxon>Agaricomycetidae</taxon>
        <taxon>Agaricales</taxon>
        <taxon>Marasmiineae</taxon>
        <taxon>Mycenaceae</taxon>
        <taxon>Mycena</taxon>
    </lineage>
</organism>
<dbReference type="EMBL" id="DF842913">
    <property type="protein sequence ID" value="GAT46879.1"/>
    <property type="molecule type" value="Genomic_DNA"/>
</dbReference>
<keyword evidence="2" id="KW-1185">Reference proteome</keyword>
<protein>
    <recommendedName>
        <fullName evidence="3">Ricin B lectin domain-containing protein</fullName>
    </recommendedName>
</protein>
<dbReference type="Gene3D" id="2.80.10.50">
    <property type="match status" value="1"/>
</dbReference>
<accession>A0ABQ0L6U4</accession>
<evidence type="ECO:0008006" key="3">
    <source>
        <dbReference type="Google" id="ProtNLM"/>
    </source>
</evidence>
<dbReference type="Proteomes" id="UP000815677">
    <property type="component" value="Unassembled WGS sequence"/>
</dbReference>
<sequence>MSCVPSTTFNLFDSIQNHVLDLANSVNPIIGQTLNANPTLNQQWSLAPVNGGIFVLANGVSQEVGHTVVMSYDTTAGTSPQFMQALAATTTSIAFDVICVTSESAFLFNPSNGLALTAWPAQAGSTISPVTFEALTENDNQLWRFQLLD</sequence>
<proteinExistence type="predicted"/>
<evidence type="ECO:0000313" key="1">
    <source>
        <dbReference type="EMBL" id="GAT46879.1"/>
    </source>
</evidence>
<dbReference type="InterPro" id="IPR035992">
    <property type="entry name" value="Ricin_B-like_lectins"/>
</dbReference>
<gene>
    <name evidence="1" type="ORF">MCHLO_04377</name>
</gene>
<name>A0ABQ0L6U4_MYCCL</name>
<dbReference type="SUPFAM" id="SSF50370">
    <property type="entry name" value="Ricin B-like lectins"/>
    <property type="match status" value="1"/>
</dbReference>
<reference evidence="1" key="1">
    <citation type="submission" date="2014-09" db="EMBL/GenBank/DDBJ databases">
        <title>Genome sequence of the luminous mushroom Mycena chlorophos for searching fungal bioluminescence genes.</title>
        <authorList>
            <person name="Tanaka Y."/>
            <person name="Kasuga D."/>
            <person name="Oba Y."/>
            <person name="Hase S."/>
            <person name="Sato K."/>
            <person name="Oba Y."/>
            <person name="Sakakibara Y."/>
        </authorList>
    </citation>
    <scope>NUCLEOTIDE SEQUENCE</scope>
</reference>
<evidence type="ECO:0000313" key="2">
    <source>
        <dbReference type="Proteomes" id="UP000815677"/>
    </source>
</evidence>